<evidence type="ECO:0000313" key="1">
    <source>
        <dbReference type="EMBL" id="KAK3080799.1"/>
    </source>
</evidence>
<evidence type="ECO:0000313" key="2">
    <source>
        <dbReference type="Proteomes" id="UP001186974"/>
    </source>
</evidence>
<accession>A0ACC3DVE7</accession>
<gene>
    <name evidence="1" type="ORF">LTS18_012983</name>
</gene>
<comment type="caution">
    <text evidence="1">The sequence shown here is derived from an EMBL/GenBank/DDBJ whole genome shotgun (WGS) entry which is preliminary data.</text>
</comment>
<sequence length="491" mass="55774">MSRRKGGGNGGNGGNNNWNNNNNYNNGSKGGGYKQCTNPQCLRVGHLIAECYAPGGGAHKQQGQQQNRPQNSQPNRPGNNTNSNQTTCYACGKSHTDGWHCQHTDIPLADDCKNCFLYTHRTTQCKNPPGQYEHLIRLRPTNAQDQEMEDAKPLTGKAHTTNLFDAYVQRLATEFAPQGLNNLHFTTYLQDADYWFAPARHLCQQHLDAVVKLQRTTNWSFKHADAKIRDHLDRAFVGGAGAAKAYQLAEAECAAAVETLMRKLDMDPLKQGNWHVARAALFQEKFDAGAAERALKIELLVYELGFTHHAAGHVLERHWAWNVHAAHAKCKEALDGFVELGGVPRDVAVSRLNENLWNIEHAWMQLRREMEDSLRRQYEVPDKDVAGIMLAEGNNYATTARAYRTWAVMKLSERGKMDPARAKEVLEKEDWYWKRARRQMARELARATKIAERTAEEVLRKYSFDPGRVVRAWNDEREPLWKSFGPEHYVD</sequence>
<name>A0ACC3DVE7_9PEZI</name>
<proteinExistence type="predicted"/>
<organism evidence="1 2">
    <name type="scientific">Coniosporium uncinatum</name>
    <dbReference type="NCBI Taxonomy" id="93489"/>
    <lineage>
        <taxon>Eukaryota</taxon>
        <taxon>Fungi</taxon>
        <taxon>Dikarya</taxon>
        <taxon>Ascomycota</taxon>
        <taxon>Pezizomycotina</taxon>
        <taxon>Dothideomycetes</taxon>
        <taxon>Dothideomycetes incertae sedis</taxon>
        <taxon>Coniosporium</taxon>
    </lineage>
</organism>
<dbReference type="EMBL" id="JAWDJW010000396">
    <property type="protein sequence ID" value="KAK3080799.1"/>
    <property type="molecule type" value="Genomic_DNA"/>
</dbReference>
<protein>
    <submittedName>
        <fullName evidence="1">Uncharacterized protein</fullName>
    </submittedName>
</protein>
<dbReference type="Proteomes" id="UP001186974">
    <property type="component" value="Unassembled WGS sequence"/>
</dbReference>
<keyword evidence="2" id="KW-1185">Reference proteome</keyword>
<reference evidence="1" key="1">
    <citation type="submission" date="2024-09" db="EMBL/GenBank/DDBJ databases">
        <title>Black Yeasts Isolated from many extreme environments.</title>
        <authorList>
            <person name="Coleine C."/>
            <person name="Stajich J.E."/>
            <person name="Selbmann L."/>
        </authorList>
    </citation>
    <scope>NUCLEOTIDE SEQUENCE</scope>
    <source>
        <strain evidence="1">CCFEE 5737</strain>
    </source>
</reference>